<dbReference type="Proteomes" id="UP000033924">
    <property type="component" value="Unassembled WGS sequence"/>
</dbReference>
<keyword evidence="1" id="KW-0472">Membrane</keyword>
<evidence type="ECO:0000313" key="3">
    <source>
        <dbReference type="Proteomes" id="UP000033924"/>
    </source>
</evidence>
<feature type="transmembrane region" description="Helical" evidence="1">
    <location>
        <begin position="201"/>
        <end position="220"/>
    </location>
</feature>
<dbReference type="Pfam" id="PF13988">
    <property type="entry name" value="DUF4225"/>
    <property type="match status" value="1"/>
</dbReference>
<keyword evidence="1" id="KW-0812">Transmembrane</keyword>
<organism evidence="2 3">
    <name type="scientific">Erwinia tracheiphila</name>
    <dbReference type="NCBI Taxonomy" id="65700"/>
    <lineage>
        <taxon>Bacteria</taxon>
        <taxon>Pseudomonadati</taxon>
        <taxon>Pseudomonadota</taxon>
        <taxon>Gammaproteobacteria</taxon>
        <taxon>Enterobacterales</taxon>
        <taxon>Erwiniaceae</taxon>
        <taxon>Erwinia</taxon>
    </lineage>
</organism>
<dbReference type="AlphaFoldDB" id="A0A0M2K625"/>
<keyword evidence="3" id="KW-1185">Reference proteome</keyword>
<dbReference type="InterPro" id="IPR025320">
    <property type="entry name" value="DUF4225"/>
</dbReference>
<reference evidence="2 3" key="1">
    <citation type="submission" date="2015-01" db="EMBL/GenBank/DDBJ databases">
        <title>Erwinia tracheiphila.</title>
        <authorList>
            <person name="Shapiro L.R."/>
        </authorList>
    </citation>
    <scope>NUCLEOTIDE SEQUENCE [LARGE SCALE GENOMIC DNA]</scope>
    <source>
        <strain evidence="2 3">BuffGH</strain>
    </source>
</reference>
<feature type="transmembrane region" description="Helical" evidence="1">
    <location>
        <begin position="116"/>
        <end position="140"/>
    </location>
</feature>
<dbReference type="PATRIC" id="fig|65700.7.peg.1089"/>
<evidence type="ECO:0000256" key="1">
    <source>
        <dbReference type="SAM" id="Phobius"/>
    </source>
</evidence>
<dbReference type="STRING" id="65700.SY86_04330"/>
<keyword evidence="1" id="KW-1133">Transmembrane helix</keyword>
<dbReference type="EMBL" id="JXNU01000003">
    <property type="protein sequence ID" value="KKF34830.1"/>
    <property type="molecule type" value="Genomic_DNA"/>
</dbReference>
<gene>
    <name evidence="2" type="ORF">SY86_04330</name>
</gene>
<protein>
    <recommendedName>
        <fullName evidence="4">DUF4225 domain-containing protein</fullName>
    </recommendedName>
</protein>
<evidence type="ECO:0008006" key="4">
    <source>
        <dbReference type="Google" id="ProtNLM"/>
    </source>
</evidence>
<dbReference type="RefSeq" id="WP_016189492.1">
    <property type="nucleotide sequence ID" value="NZ_CP089932.1"/>
</dbReference>
<comment type="caution">
    <text evidence="2">The sequence shown here is derived from an EMBL/GenBank/DDBJ whole genome shotgun (WGS) entry which is preliminary data.</text>
</comment>
<evidence type="ECO:0000313" key="2">
    <source>
        <dbReference type="EMBL" id="KKF34830.1"/>
    </source>
</evidence>
<name>A0A0M2K625_9GAMM</name>
<proteinExistence type="predicted"/>
<accession>A0A0M2K625</accession>
<sequence>MDAALLDMMRSGGRNKAWTETMVNLEARKLINTANTLSAFHLRDGLTRMNFVQEIKEVIEQQFAAARRAKSDEECMDCVKNLMAETENFEEQGRMLRTKSAKLYAKVEFVRENNKIVGYVISAVNVVVSGVVIFGGFVMLSTMGPIGMLAGAVLIVDGMNGLSKEVIDFAQPTGYRSSQGIAAESVMQTAQFMGFSPKTGLVFYNGITLGASAYSIFGLARKAGAWRLFRWMPRDYYRKVETMSRPKLTMKIVGYGVKAKVIFDLLTTDNGNS</sequence>